<proteinExistence type="predicted"/>
<evidence type="ECO:0000313" key="4">
    <source>
        <dbReference type="Proteomes" id="UP000867745"/>
    </source>
</evidence>
<dbReference type="AlphaFoldDB" id="A0AA38DPW3"/>
<evidence type="ECO:0000259" key="2">
    <source>
        <dbReference type="SMART" id="SM01351"/>
    </source>
</evidence>
<name>A0AA38DPW3_9ENTR</name>
<dbReference type="SMART" id="SM01351">
    <property type="entry name" value="Aspzincin_M35"/>
    <property type="match status" value="1"/>
</dbReference>
<reference evidence="3" key="1">
    <citation type="journal article" date="2018" name="Genome Biol.">
        <title>SKESA: strategic k-mer extension for scrupulous assemblies.</title>
        <authorList>
            <person name="Souvorov A."/>
            <person name="Agarwala R."/>
            <person name="Lipman D.J."/>
        </authorList>
    </citation>
    <scope>NUCLEOTIDE SEQUENCE</scope>
    <source>
        <strain evidence="3">RS189</strain>
    </source>
</reference>
<dbReference type="RefSeq" id="WP_079225005.1">
    <property type="nucleotide sequence ID" value="NZ_CP019986.1"/>
</dbReference>
<comment type="caution">
    <text evidence="3">The sequence shown here is derived from an EMBL/GenBank/DDBJ whole genome shotgun (WGS) entry which is preliminary data.</text>
</comment>
<dbReference type="Proteomes" id="UP000867745">
    <property type="component" value="Unassembled WGS sequence"/>
</dbReference>
<sequence length="245" mass="28349">MSDKTHGKPSKEMIVFKQCKINDFDAMITETLEALDKVLNQREKDLKTWEDKEKNEFQTIFGIWGDEFVHINMPVRGEQHLVKISAKGVMEDCIRRIRYVKSTMTIKSFINKINEPREVSAKVPGEPQKDYKVEIGINFVGRRKKDSNEKKRICSKLTGHDSRVSTLCHELSHIPKFFTDPNGGGMGTSDYDSEGNKQSPYQEDNDDYNGHVKGANKLITENKFDLVFDNAYNIERYFEIEIKNE</sequence>
<accession>A0AA38DPW3</accession>
<dbReference type="InterPro" id="IPR029463">
    <property type="entry name" value="Lys_MEP"/>
</dbReference>
<dbReference type="GO" id="GO:0004222">
    <property type="term" value="F:metalloendopeptidase activity"/>
    <property type="evidence" value="ECO:0007669"/>
    <property type="project" value="InterPro"/>
</dbReference>
<protein>
    <recommendedName>
        <fullName evidence="2">Lysine-specific metallo-endopeptidase domain-containing protein</fullName>
    </recommendedName>
</protein>
<feature type="domain" description="Lysine-specific metallo-endopeptidase" evidence="2">
    <location>
        <begin position="44"/>
        <end position="239"/>
    </location>
</feature>
<reference evidence="3" key="2">
    <citation type="submission" date="2020-11" db="EMBL/GenBank/DDBJ databases">
        <authorList>
            <consortium name="NCBI Pathogen Detection Project"/>
        </authorList>
    </citation>
    <scope>NUCLEOTIDE SEQUENCE</scope>
    <source>
        <strain evidence="3">RS189</strain>
    </source>
</reference>
<organism evidence="3 4">
    <name type="scientific">Citrobacter werkmanii</name>
    <dbReference type="NCBI Taxonomy" id="67827"/>
    <lineage>
        <taxon>Bacteria</taxon>
        <taxon>Pseudomonadati</taxon>
        <taxon>Pseudomonadota</taxon>
        <taxon>Gammaproteobacteria</taxon>
        <taxon>Enterobacterales</taxon>
        <taxon>Enterobacteriaceae</taxon>
        <taxon>Citrobacter</taxon>
        <taxon>Citrobacter freundii complex</taxon>
    </lineage>
</organism>
<dbReference type="EMBL" id="DACUGV010000003">
    <property type="protein sequence ID" value="HAT7592572.1"/>
    <property type="molecule type" value="Genomic_DNA"/>
</dbReference>
<evidence type="ECO:0000313" key="3">
    <source>
        <dbReference type="EMBL" id="HAT7592572.1"/>
    </source>
</evidence>
<evidence type="ECO:0000256" key="1">
    <source>
        <dbReference type="SAM" id="MobiDB-lite"/>
    </source>
</evidence>
<dbReference type="InterPro" id="IPR024079">
    <property type="entry name" value="MetalloPept_cat_dom_sf"/>
</dbReference>
<feature type="region of interest" description="Disordered" evidence="1">
    <location>
        <begin position="179"/>
        <end position="209"/>
    </location>
</feature>
<gene>
    <name evidence="3" type="ORF">JAW44_002316</name>
</gene>
<dbReference type="Gene3D" id="3.40.390.10">
    <property type="entry name" value="Collagenase (Catalytic Domain)"/>
    <property type="match status" value="1"/>
</dbReference>